<dbReference type="InterPro" id="IPR004516">
    <property type="entry name" value="HisRS/HisZ"/>
</dbReference>
<feature type="domain" description="Aminoacyl-transfer RNA synthetases class-II family profile" evidence="10">
    <location>
        <begin position="1"/>
        <end position="317"/>
    </location>
</feature>
<dbReference type="PANTHER" id="PTHR43707">
    <property type="entry name" value="HISTIDYL-TRNA SYNTHETASE"/>
    <property type="match status" value="1"/>
</dbReference>
<dbReference type="InterPro" id="IPR045864">
    <property type="entry name" value="aa-tRNA-synth_II/BPL/LPL"/>
</dbReference>
<dbReference type="EMBL" id="JARZFX010000001">
    <property type="protein sequence ID" value="MEC5422153.1"/>
    <property type="molecule type" value="Genomic_DNA"/>
</dbReference>
<dbReference type="InterPro" id="IPR033656">
    <property type="entry name" value="HisRS_anticodon"/>
</dbReference>
<accession>A0ABU6KAI8</accession>
<dbReference type="RefSeq" id="WP_327605725.1">
    <property type="nucleotide sequence ID" value="NZ_JARZFX010000001.1"/>
</dbReference>
<dbReference type="GO" id="GO:0004821">
    <property type="term" value="F:histidine-tRNA ligase activity"/>
    <property type="evidence" value="ECO:0007669"/>
    <property type="project" value="UniProtKB-EC"/>
</dbReference>
<evidence type="ECO:0000256" key="6">
    <source>
        <dbReference type="ARBA" id="ARBA00022917"/>
    </source>
</evidence>
<comment type="subcellular location">
    <subcellularLocation>
        <location evidence="9">Cytoplasm</location>
    </subcellularLocation>
</comment>
<name>A0ABU6KAI8_9BACI</name>
<evidence type="ECO:0000256" key="2">
    <source>
        <dbReference type="ARBA" id="ARBA00022490"/>
    </source>
</evidence>
<dbReference type="CDD" id="cd00859">
    <property type="entry name" value="HisRS_anticodon"/>
    <property type="match status" value="1"/>
</dbReference>
<keyword evidence="3 9" id="KW-0436">Ligase</keyword>
<proteinExistence type="inferred from homology"/>
<evidence type="ECO:0000256" key="3">
    <source>
        <dbReference type="ARBA" id="ARBA00022598"/>
    </source>
</evidence>
<comment type="catalytic activity">
    <reaction evidence="8 9">
        <text>tRNA(His) + L-histidine + ATP = L-histidyl-tRNA(His) + AMP + diphosphate + H(+)</text>
        <dbReference type="Rhea" id="RHEA:17313"/>
        <dbReference type="Rhea" id="RHEA-COMP:9665"/>
        <dbReference type="Rhea" id="RHEA-COMP:9689"/>
        <dbReference type="ChEBI" id="CHEBI:15378"/>
        <dbReference type="ChEBI" id="CHEBI:30616"/>
        <dbReference type="ChEBI" id="CHEBI:33019"/>
        <dbReference type="ChEBI" id="CHEBI:57595"/>
        <dbReference type="ChEBI" id="CHEBI:78442"/>
        <dbReference type="ChEBI" id="CHEBI:78527"/>
        <dbReference type="ChEBI" id="CHEBI:456215"/>
        <dbReference type="EC" id="6.1.1.21"/>
    </reaction>
</comment>
<keyword evidence="7 9" id="KW-0030">Aminoacyl-tRNA synthetase</keyword>
<evidence type="ECO:0000256" key="8">
    <source>
        <dbReference type="ARBA" id="ARBA00047639"/>
    </source>
</evidence>
<organism evidence="11 12">
    <name type="scientific">Virgibacillus tibetensis</name>
    <dbReference type="NCBI Taxonomy" id="3042313"/>
    <lineage>
        <taxon>Bacteria</taxon>
        <taxon>Bacillati</taxon>
        <taxon>Bacillota</taxon>
        <taxon>Bacilli</taxon>
        <taxon>Bacillales</taxon>
        <taxon>Bacillaceae</taxon>
        <taxon>Virgibacillus</taxon>
    </lineage>
</organism>
<keyword evidence="6 9" id="KW-0648">Protein biosynthesis</keyword>
<dbReference type="EC" id="6.1.1.21" evidence="9"/>
<dbReference type="InterPro" id="IPR006195">
    <property type="entry name" value="aa-tRNA-synth_II"/>
</dbReference>
<keyword evidence="2 9" id="KW-0963">Cytoplasm</keyword>
<dbReference type="PANTHER" id="PTHR43707:SF1">
    <property type="entry name" value="HISTIDINE--TRNA LIGASE, MITOCHONDRIAL-RELATED"/>
    <property type="match status" value="1"/>
</dbReference>
<dbReference type="NCBIfam" id="TIGR00442">
    <property type="entry name" value="hisS"/>
    <property type="match status" value="1"/>
</dbReference>
<dbReference type="PIRSF" id="PIRSF001549">
    <property type="entry name" value="His-tRNA_synth"/>
    <property type="match status" value="1"/>
</dbReference>
<sequence>MSMRAPRGTADILPKDVKKWQYVETQLKDVCERYHFAEIRTPLFEHTEVFQRGVGDSTDIVQKEMYTFEDRGGRSLTLRPEGTAAVARAFVENKLFGDPNQPAKLYYFAQMFRYERPQKGRMRQLNQFGVEVLGSANPAVDAEVIDLAMTCYKELGINSLKLVINSLGDNESRNNHRKALVEHFMPHKNELCSDCQSRLAQNPLRVLDCKTDHEHPAMKTAPSILEYLNEASSTYFEQVKEYLTMMGIPYVVDKNLVRGLDYYNHTAFEIMSESEGFGAITTLAGGGRYNGLVEDLGGPETPGIGFGMGLERLLMALDAENKVLSLNEALDCFLISVGEEAEKEAVRLVHNLRINGIQVDKDYLGRKMKGQFKAADRFKAKYVMILGEEELQKQIITIKSMETGEQDEVPISQLVKSMQERLLGGIENE</sequence>
<evidence type="ECO:0000313" key="12">
    <source>
        <dbReference type="Proteomes" id="UP001335737"/>
    </source>
</evidence>
<evidence type="ECO:0000256" key="7">
    <source>
        <dbReference type="ARBA" id="ARBA00023146"/>
    </source>
</evidence>
<evidence type="ECO:0000256" key="1">
    <source>
        <dbReference type="ARBA" id="ARBA00008226"/>
    </source>
</evidence>
<dbReference type="HAMAP" id="MF_00127">
    <property type="entry name" value="His_tRNA_synth"/>
    <property type="match status" value="1"/>
</dbReference>
<dbReference type="PROSITE" id="PS50862">
    <property type="entry name" value="AA_TRNA_LIGASE_II"/>
    <property type="match status" value="1"/>
</dbReference>
<evidence type="ECO:0000259" key="10">
    <source>
        <dbReference type="PROSITE" id="PS50862"/>
    </source>
</evidence>
<dbReference type="InterPro" id="IPR004154">
    <property type="entry name" value="Anticodon-bd"/>
</dbReference>
<dbReference type="Gene3D" id="3.40.50.800">
    <property type="entry name" value="Anticodon-binding domain"/>
    <property type="match status" value="1"/>
</dbReference>
<reference evidence="11 12" key="1">
    <citation type="journal article" date="2024" name="Int. J. Syst. Evol. Microbiol.">
        <title>Virgibacillus tibetensis sp. nov., isolated from salt lake on the Tibetan Plateau of China.</title>
        <authorList>
            <person name="Phurbu D."/>
            <person name="Liu Z.-X."/>
            <person name="Wang R."/>
            <person name="Zheng Y.-Y."/>
            <person name="Liu H.-C."/>
            <person name="Zhou Y.-G."/>
            <person name="Yu Y.-J."/>
            <person name="Li A.-H."/>
        </authorList>
    </citation>
    <scope>NUCLEOTIDE SEQUENCE [LARGE SCALE GENOMIC DNA]</scope>
    <source>
        <strain evidence="11 12">C22-A2</strain>
    </source>
</reference>
<evidence type="ECO:0000256" key="9">
    <source>
        <dbReference type="HAMAP-Rule" id="MF_00127"/>
    </source>
</evidence>
<protein>
    <recommendedName>
        <fullName evidence="9">Histidine--tRNA ligase</fullName>
        <ecNumber evidence="9">6.1.1.21</ecNumber>
    </recommendedName>
    <alternativeName>
        <fullName evidence="9">Histidyl-tRNA synthetase</fullName>
        <shortName evidence="9">HisRS</shortName>
    </alternativeName>
</protein>
<dbReference type="Pfam" id="PF03129">
    <property type="entry name" value="HGTP_anticodon"/>
    <property type="match status" value="1"/>
</dbReference>
<dbReference type="Proteomes" id="UP001335737">
    <property type="component" value="Unassembled WGS sequence"/>
</dbReference>
<keyword evidence="12" id="KW-1185">Reference proteome</keyword>
<dbReference type="SUPFAM" id="SSF52954">
    <property type="entry name" value="Class II aaRS ABD-related"/>
    <property type="match status" value="1"/>
</dbReference>
<dbReference type="InterPro" id="IPR036621">
    <property type="entry name" value="Anticodon-bd_dom_sf"/>
</dbReference>
<comment type="subunit">
    <text evidence="9">Homodimer.</text>
</comment>
<keyword evidence="5 9" id="KW-0067">ATP-binding</keyword>
<dbReference type="CDD" id="cd00773">
    <property type="entry name" value="HisRS-like_core"/>
    <property type="match status" value="1"/>
</dbReference>
<dbReference type="Gene3D" id="3.30.930.10">
    <property type="entry name" value="Bira Bifunctional Protein, Domain 2"/>
    <property type="match status" value="1"/>
</dbReference>
<comment type="similarity">
    <text evidence="1 9">Belongs to the class-II aminoacyl-tRNA synthetase family.</text>
</comment>
<comment type="caution">
    <text evidence="11">The sequence shown here is derived from an EMBL/GenBank/DDBJ whole genome shotgun (WGS) entry which is preliminary data.</text>
</comment>
<dbReference type="SUPFAM" id="SSF55681">
    <property type="entry name" value="Class II aaRS and biotin synthetases"/>
    <property type="match status" value="1"/>
</dbReference>
<dbReference type="InterPro" id="IPR015807">
    <property type="entry name" value="His-tRNA-ligase"/>
</dbReference>
<evidence type="ECO:0000313" key="11">
    <source>
        <dbReference type="EMBL" id="MEC5422153.1"/>
    </source>
</evidence>
<dbReference type="Pfam" id="PF13393">
    <property type="entry name" value="tRNA-synt_His"/>
    <property type="match status" value="1"/>
</dbReference>
<evidence type="ECO:0000256" key="4">
    <source>
        <dbReference type="ARBA" id="ARBA00022741"/>
    </source>
</evidence>
<dbReference type="InterPro" id="IPR041715">
    <property type="entry name" value="HisRS-like_core"/>
</dbReference>
<keyword evidence="4 9" id="KW-0547">Nucleotide-binding</keyword>
<gene>
    <name evidence="9 11" type="primary">hisS</name>
    <name evidence="11" type="ORF">QGM71_01425</name>
</gene>
<evidence type="ECO:0000256" key="5">
    <source>
        <dbReference type="ARBA" id="ARBA00022840"/>
    </source>
</evidence>